<evidence type="ECO:0000313" key="3">
    <source>
        <dbReference type="EMBL" id="MBW0464013.1"/>
    </source>
</evidence>
<reference evidence="3" key="1">
    <citation type="submission" date="2021-03" db="EMBL/GenBank/DDBJ databases">
        <title>Draft genome sequence of rust myrtle Austropuccinia psidii MF-1, a brazilian biotype.</title>
        <authorList>
            <person name="Quecine M.C."/>
            <person name="Pachon D.M.R."/>
            <person name="Bonatelli M.L."/>
            <person name="Correr F.H."/>
            <person name="Franceschini L.M."/>
            <person name="Leite T.F."/>
            <person name="Margarido G.R.A."/>
            <person name="Almeida C.A."/>
            <person name="Ferrarezi J.A."/>
            <person name="Labate C.A."/>
        </authorList>
    </citation>
    <scope>NUCLEOTIDE SEQUENCE</scope>
    <source>
        <strain evidence="3">MF-1</strain>
    </source>
</reference>
<accession>A0A9Q3BEZ4</accession>
<sequence length="300" mass="33207">MYWPLASQLPAHKGRRKSKSMTCLTWAILFALARNSRSPFANPFQPTLPKRMGFSGETTTLKIPIKNGSIIVEEVPFLTKISGTILSIGRLCRAGIVPIFSALLLLFLVCNVLVTTSFLNDCWCIDVVPGGGTIVLAAETSSPCLFEMNPVSLPQSTTSSSRKWHERLGNACDKVVLSFLKQHVPSFNVKSWQTFYCKLRSDAPTAILDTIKQLQVHTGVTPKALRADDAWEFTSAAFVDSLAKLWVAFYPSLPYSPQENSKAERLNQNLGDMARAMVTQSWMPMPLQALYITKFLTLGA</sequence>
<dbReference type="OrthoDB" id="7691805at2759"/>
<dbReference type="InterPro" id="IPR012337">
    <property type="entry name" value="RNaseH-like_sf"/>
</dbReference>
<evidence type="ECO:0000259" key="2">
    <source>
        <dbReference type="PROSITE" id="PS50994"/>
    </source>
</evidence>
<protein>
    <recommendedName>
        <fullName evidence="2">Integrase catalytic domain-containing protein</fullName>
    </recommendedName>
</protein>
<dbReference type="PROSITE" id="PS50994">
    <property type="entry name" value="INTEGRASE"/>
    <property type="match status" value="1"/>
</dbReference>
<dbReference type="AlphaFoldDB" id="A0A9Q3BEZ4"/>
<keyword evidence="4" id="KW-1185">Reference proteome</keyword>
<dbReference type="Proteomes" id="UP000765509">
    <property type="component" value="Unassembled WGS sequence"/>
</dbReference>
<proteinExistence type="predicted"/>
<name>A0A9Q3BEZ4_9BASI</name>
<evidence type="ECO:0000313" key="4">
    <source>
        <dbReference type="Proteomes" id="UP000765509"/>
    </source>
</evidence>
<dbReference type="GO" id="GO:0015074">
    <property type="term" value="P:DNA integration"/>
    <property type="evidence" value="ECO:0007669"/>
    <property type="project" value="InterPro"/>
</dbReference>
<evidence type="ECO:0000256" key="1">
    <source>
        <dbReference type="ARBA" id="ARBA00022884"/>
    </source>
</evidence>
<keyword evidence="1" id="KW-0694">RNA-binding</keyword>
<dbReference type="InterPro" id="IPR001584">
    <property type="entry name" value="Integrase_cat-core"/>
</dbReference>
<dbReference type="InterPro" id="IPR036397">
    <property type="entry name" value="RNaseH_sf"/>
</dbReference>
<gene>
    <name evidence="3" type="ORF">O181_003728</name>
</gene>
<dbReference type="EMBL" id="AVOT02000682">
    <property type="protein sequence ID" value="MBW0464013.1"/>
    <property type="molecule type" value="Genomic_DNA"/>
</dbReference>
<dbReference type="Gene3D" id="3.30.420.10">
    <property type="entry name" value="Ribonuclease H-like superfamily/Ribonuclease H"/>
    <property type="match status" value="1"/>
</dbReference>
<dbReference type="SUPFAM" id="SSF53098">
    <property type="entry name" value="Ribonuclease H-like"/>
    <property type="match status" value="1"/>
</dbReference>
<dbReference type="GO" id="GO:0003723">
    <property type="term" value="F:RNA binding"/>
    <property type="evidence" value="ECO:0007669"/>
    <property type="project" value="UniProtKB-KW"/>
</dbReference>
<comment type="caution">
    <text evidence="3">The sequence shown here is derived from an EMBL/GenBank/DDBJ whole genome shotgun (WGS) entry which is preliminary data.</text>
</comment>
<feature type="domain" description="Integrase catalytic" evidence="2">
    <location>
        <begin position="146"/>
        <end position="300"/>
    </location>
</feature>
<dbReference type="GO" id="GO:0005634">
    <property type="term" value="C:nucleus"/>
    <property type="evidence" value="ECO:0007669"/>
    <property type="project" value="UniProtKB-ARBA"/>
</dbReference>
<organism evidence="3 4">
    <name type="scientific">Austropuccinia psidii MF-1</name>
    <dbReference type="NCBI Taxonomy" id="1389203"/>
    <lineage>
        <taxon>Eukaryota</taxon>
        <taxon>Fungi</taxon>
        <taxon>Dikarya</taxon>
        <taxon>Basidiomycota</taxon>
        <taxon>Pucciniomycotina</taxon>
        <taxon>Pucciniomycetes</taxon>
        <taxon>Pucciniales</taxon>
        <taxon>Sphaerophragmiaceae</taxon>
        <taxon>Austropuccinia</taxon>
    </lineage>
</organism>